<feature type="region of interest" description="Disordered" evidence="3">
    <location>
        <begin position="383"/>
        <end position="410"/>
    </location>
</feature>
<feature type="domain" description="Tyrosinase copper-binding" evidence="5">
    <location>
        <begin position="238"/>
        <end position="249"/>
    </location>
</feature>
<evidence type="ECO:0000313" key="6">
    <source>
        <dbReference type="EMBL" id="OQR96896.1"/>
    </source>
</evidence>
<evidence type="ECO:0000256" key="4">
    <source>
        <dbReference type="SAM" id="SignalP"/>
    </source>
</evidence>
<dbReference type="Pfam" id="PF00264">
    <property type="entry name" value="Tyrosinase"/>
    <property type="match status" value="1"/>
</dbReference>
<keyword evidence="2" id="KW-0186">Copper</keyword>
<keyword evidence="1" id="KW-0479">Metal-binding</keyword>
<organism evidence="6 7">
    <name type="scientific">Thraustotheca clavata</name>
    <dbReference type="NCBI Taxonomy" id="74557"/>
    <lineage>
        <taxon>Eukaryota</taxon>
        <taxon>Sar</taxon>
        <taxon>Stramenopiles</taxon>
        <taxon>Oomycota</taxon>
        <taxon>Saprolegniomycetes</taxon>
        <taxon>Saprolegniales</taxon>
        <taxon>Achlyaceae</taxon>
        <taxon>Thraustotheca</taxon>
    </lineage>
</organism>
<dbReference type="InterPro" id="IPR002227">
    <property type="entry name" value="Tyrosinase_Cu-bd"/>
</dbReference>
<dbReference type="OrthoDB" id="6132182at2759"/>
<dbReference type="PROSITE" id="PS00498">
    <property type="entry name" value="TYROSINASE_2"/>
    <property type="match status" value="1"/>
</dbReference>
<feature type="compositionally biased region" description="Low complexity" evidence="3">
    <location>
        <begin position="392"/>
        <end position="402"/>
    </location>
</feature>
<reference evidence="6 7" key="1">
    <citation type="journal article" date="2014" name="Genome Biol. Evol.">
        <title>The secreted proteins of Achlya hypogyna and Thraustotheca clavata identify the ancestral oomycete secretome and reveal gene acquisitions by horizontal gene transfer.</title>
        <authorList>
            <person name="Misner I."/>
            <person name="Blouin N."/>
            <person name="Leonard G."/>
            <person name="Richards T.A."/>
            <person name="Lane C.E."/>
        </authorList>
    </citation>
    <scope>NUCLEOTIDE SEQUENCE [LARGE SCALE GENOMIC DNA]</scope>
    <source>
        <strain evidence="6 7">ATCC 34112</strain>
    </source>
</reference>
<dbReference type="PANTHER" id="PTHR11474">
    <property type="entry name" value="TYROSINASE FAMILY MEMBER"/>
    <property type="match status" value="1"/>
</dbReference>
<dbReference type="InterPro" id="IPR050316">
    <property type="entry name" value="Tyrosinase/Hemocyanin"/>
</dbReference>
<evidence type="ECO:0000259" key="5">
    <source>
        <dbReference type="PROSITE" id="PS00498"/>
    </source>
</evidence>
<keyword evidence="7" id="KW-1185">Reference proteome</keyword>
<evidence type="ECO:0000256" key="3">
    <source>
        <dbReference type="SAM" id="MobiDB-lite"/>
    </source>
</evidence>
<dbReference type="AlphaFoldDB" id="A0A1V9ZFX4"/>
<dbReference type="STRING" id="74557.A0A1V9ZFX4"/>
<sequence>MRTSWTLALILSTSYAITCPPRVRRPWGSLTTDEQQLYVNAVALAMQKGYHHKFVEVHDEVEGVYEAHSCTFFYWHRKFLLAYETMLRSLGDQYSCITIPYWDYATLSDGFQANTCTDFASCASSLHEAFGGSKAGKGINATINGDPITADSCVSNFPLNNFCESSKAYDTNTCMKCLPRNDWSTSVVPAELNAQSIANQILGSKSVNDCNDGVQLGSHNMLHFNLGGAMASFESPADPVFYIHHSTVDLMHRIFYKCNVGRPLADVELANPDVYIANNERLWPTCPRWWSDNTNIKPSDTVTFKVGQFDAALTITDDPSSPLYPFFKGLPNQYYQYIDADALGNFSYSYVYAGRLADLFVNCTLTPGLVVNSSIAPIYQPPTPTPAPTPAPTRAVPKAVPRTNAPTLAPTTKTTSMLETIVYLDEASERHGNVKRIYKYENRVYERPRKVGELKEMTWAEAINSNAKYHGVKDEEMSTQIELILCMHHHECHGGCYDFDKDFKKAFHPKGPPRCARLVKDLYHGAHQIRIPNWRALTHKHFPCVEEAPPSIAAVVEM</sequence>
<gene>
    <name evidence="6" type="ORF">THRCLA_07141</name>
</gene>
<protein>
    <recommendedName>
        <fullName evidence="5">Tyrosinase copper-binding domain-containing protein</fullName>
    </recommendedName>
</protein>
<evidence type="ECO:0000256" key="1">
    <source>
        <dbReference type="ARBA" id="ARBA00022723"/>
    </source>
</evidence>
<dbReference type="GO" id="GO:0016491">
    <property type="term" value="F:oxidoreductase activity"/>
    <property type="evidence" value="ECO:0007669"/>
    <property type="project" value="InterPro"/>
</dbReference>
<dbReference type="InterPro" id="IPR008922">
    <property type="entry name" value="Di-copper_centre_dom_sf"/>
</dbReference>
<comment type="caution">
    <text evidence="6">The sequence shown here is derived from an EMBL/GenBank/DDBJ whole genome shotgun (WGS) entry which is preliminary data.</text>
</comment>
<dbReference type="EMBL" id="JNBS01001941">
    <property type="protein sequence ID" value="OQR96896.1"/>
    <property type="molecule type" value="Genomic_DNA"/>
</dbReference>
<keyword evidence="4" id="KW-0732">Signal</keyword>
<proteinExistence type="predicted"/>
<dbReference type="PRINTS" id="PR00092">
    <property type="entry name" value="TYROSINASE"/>
</dbReference>
<evidence type="ECO:0000313" key="7">
    <source>
        <dbReference type="Proteomes" id="UP000243217"/>
    </source>
</evidence>
<accession>A0A1V9ZFX4</accession>
<feature type="signal peptide" evidence="4">
    <location>
        <begin position="1"/>
        <end position="16"/>
    </location>
</feature>
<dbReference type="GO" id="GO:0046872">
    <property type="term" value="F:metal ion binding"/>
    <property type="evidence" value="ECO:0007669"/>
    <property type="project" value="UniProtKB-KW"/>
</dbReference>
<feature type="chain" id="PRO_5010729804" description="Tyrosinase copper-binding domain-containing protein" evidence="4">
    <location>
        <begin position="17"/>
        <end position="558"/>
    </location>
</feature>
<dbReference type="SUPFAM" id="SSF48056">
    <property type="entry name" value="Di-copper centre-containing domain"/>
    <property type="match status" value="1"/>
</dbReference>
<name>A0A1V9ZFX4_9STRA</name>
<dbReference type="PANTHER" id="PTHR11474:SF126">
    <property type="entry name" value="TYROSINASE-LIKE PROTEIN TYR-1-RELATED"/>
    <property type="match status" value="1"/>
</dbReference>
<dbReference type="Gene3D" id="1.10.1280.10">
    <property type="entry name" value="Di-copper center containing domain from catechol oxidase"/>
    <property type="match status" value="1"/>
</dbReference>
<evidence type="ECO:0000256" key="2">
    <source>
        <dbReference type="ARBA" id="ARBA00023008"/>
    </source>
</evidence>
<dbReference type="Proteomes" id="UP000243217">
    <property type="component" value="Unassembled WGS sequence"/>
</dbReference>